<keyword evidence="2" id="KW-1185">Reference proteome</keyword>
<protein>
    <submittedName>
        <fullName evidence="1">Uncharacterized protein</fullName>
    </submittedName>
</protein>
<evidence type="ECO:0000313" key="1">
    <source>
        <dbReference type="EMBL" id="KAG5599219.1"/>
    </source>
</evidence>
<dbReference type="PANTHER" id="PTHR48434:SF1">
    <property type="entry name" value="(RAPE) HYPOTHETICAL PROTEIN"/>
    <property type="match status" value="1"/>
</dbReference>
<sequence length="581" mass="69096">MKKFMISNQHDKVNTCNACHGDICSCENDEFYKLQSQFEDLNINTITSDNMTELLKEVKPRTFMSIYNFSKIIIKQIIYVEDWGISTMKERQISLNNTRMNFTYWSYIQAFDKVLYYNNDRHKHTWFIKVCAKIFAEPIPNWFINWWSYHGPTVQILPEQFLKLYKEWTKVSPDLNKLYHANHICWLEKLDQNYFFIEFSIPWIHKWTPEVGFTEENIPCLYKTYYNNFWDKLMKQDPKIKQLIGQELLDIISKRIKEYNKIPQKGIVDDNLVRHIAKRISFQDGDKESMINDYLKETKRNLLQSITQINKSDTSMCSETSNDITEVSQKVETDNILSTIELQDAEEFLHQMKIDREEIFRRLNKLKTLELDGEAYENIYGLLYTSDSDEDYEFDYGDTCNCEDDEIYKLQSQFKDFNMNTIASNNVIGLLKEFTNNKLREKIINLATYNEASSSSSKPFENKKNDLNDLNDFDYSAPYSLKEVDDRLIKRNAFLEKDSSFNDLNIKIENLKREIKSLKQNQLICDHRITQIEMHNFEDRFSKNKVKNQLYPPIILGTPFINVIYPFTDPVTRDINVLINM</sequence>
<reference evidence="1 2" key="1">
    <citation type="submission" date="2020-09" db="EMBL/GenBank/DDBJ databases">
        <title>De no assembly of potato wild relative species, Solanum commersonii.</title>
        <authorList>
            <person name="Cho K."/>
        </authorList>
    </citation>
    <scope>NUCLEOTIDE SEQUENCE [LARGE SCALE GENOMIC DNA]</scope>
    <source>
        <strain evidence="1">LZ3.2</strain>
        <tissue evidence="1">Leaf</tissue>
    </source>
</reference>
<name>A0A9J5YEQ0_SOLCO</name>
<dbReference type="AlphaFoldDB" id="A0A9J5YEQ0"/>
<organism evidence="1 2">
    <name type="scientific">Solanum commersonii</name>
    <name type="common">Commerson's wild potato</name>
    <name type="synonym">Commerson's nightshade</name>
    <dbReference type="NCBI Taxonomy" id="4109"/>
    <lineage>
        <taxon>Eukaryota</taxon>
        <taxon>Viridiplantae</taxon>
        <taxon>Streptophyta</taxon>
        <taxon>Embryophyta</taxon>
        <taxon>Tracheophyta</taxon>
        <taxon>Spermatophyta</taxon>
        <taxon>Magnoliopsida</taxon>
        <taxon>eudicotyledons</taxon>
        <taxon>Gunneridae</taxon>
        <taxon>Pentapetalae</taxon>
        <taxon>asterids</taxon>
        <taxon>lamiids</taxon>
        <taxon>Solanales</taxon>
        <taxon>Solanaceae</taxon>
        <taxon>Solanoideae</taxon>
        <taxon>Solaneae</taxon>
        <taxon>Solanum</taxon>
    </lineage>
</organism>
<dbReference type="Proteomes" id="UP000824120">
    <property type="component" value="Chromosome 6"/>
</dbReference>
<accession>A0A9J5YEQ0</accession>
<comment type="caution">
    <text evidence="1">The sequence shown here is derived from an EMBL/GenBank/DDBJ whole genome shotgun (WGS) entry which is preliminary data.</text>
</comment>
<dbReference type="EMBL" id="JACXVP010000006">
    <property type="protein sequence ID" value="KAG5599219.1"/>
    <property type="molecule type" value="Genomic_DNA"/>
</dbReference>
<dbReference type="OrthoDB" id="1743486at2759"/>
<gene>
    <name evidence="1" type="ORF">H5410_030589</name>
</gene>
<evidence type="ECO:0000313" key="2">
    <source>
        <dbReference type="Proteomes" id="UP000824120"/>
    </source>
</evidence>
<dbReference type="PANTHER" id="PTHR48434">
    <property type="entry name" value="(RAPE) HYPOTHETICAL PROTEIN"/>
    <property type="match status" value="1"/>
</dbReference>
<proteinExistence type="predicted"/>